<feature type="transmembrane region" description="Helical" evidence="6">
    <location>
        <begin position="287"/>
        <end position="314"/>
    </location>
</feature>
<feature type="transmembrane region" description="Helical" evidence="6">
    <location>
        <begin position="350"/>
        <end position="371"/>
    </location>
</feature>
<evidence type="ECO:0000256" key="1">
    <source>
        <dbReference type="ARBA" id="ARBA00004651"/>
    </source>
</evidence>
<dbReference type="EMBL" id="JAGGLU010000003">
    <property type="protein sequence ID" value="MBP2057516.1"/>
    <property type="molecule type" value="Genomic_DNA"/>
</dbReference>
<gene>
    <name evidence="8" type="ORF">J2Z60_000687</name>
</gene>
<comment type="subcellular location">
    <subcellularLocation>
        <location evidence="1">Cell membrane</location>
        <topology evidence="1">Multi-pass membrane protein</topology>
    </subcellularLocation>
</comment>
<keyword evidence="5 6" id="KW-0472">Membrane</keyword>
<proteinExistence type="predicted"/>
<dbReference type="InterPro" id="IPR011701">
    <property type="entry name" value="MFS"/>
</dbReference>
<evidence type="ECO:0000256" key="5">
    <source>
        <dbReference type="ARBA" id="ARBA00023136"/>
    </source>
</evidence>
<dbReference type="Proteomes" id="UP001519292">
    <property type="component" value="Unassembled WGS sequence"/>
</dbReference>
<keyword evidence="9" id="KW-1185">Reference proteome</keyword>
<reference evidence="8 9" key="1">
    <citation type="submission" date="2021-03" db="EMBL/GenBank/DDBJ databases">
        <title>Genomic Encyclopedia of Type Strains, Phase IV (KMG-IV): sequencing the most valuable type-strain genomes for metagenomic binning, comparative biology and taxonomic classification.</title>
        <authorList>
            <person name="Goeker M."/>
        </authorList>
    </citation>
    <scope>NUCLEOTIDE SEQUENCE [LARGE SCALE GENOMIC DNA]</scope>
    <source>
        <strain evidence="8 9">DSM 101872</strain>
    </source>
</reference>
<dbReference type="RefSeq" id="WP_209686264.1">
    <property type="nucleotide sequence ID" value="NZ_JAGGLU010000003.1"/>
</dbReference>
<evidence type="ECO:0000259" key="7">
    <source>
        <dbReference type="PROSITE" id="PS50850"/>
    </source>
</evidence>
<dbReference type="SUPFAM" id="SSF103473">
    <property type="entry name" value="MFS general substrate transporter"/>
    <property type="match status" value="2"/>
</dbReference>
<feature type="transmembrane region" description="Helical" evidence="6">
    <location>
        <begin position="459"/>
        <end position="479"/>
    </location>
</feature>
<protein>
    <submittedName>
        <fullName evidence="8">EmrB/QacA subfamily drug resistance transporter</fullName>
    </submittedName>
</protein>
<evidence type="ECO:0000256" key="6">
    <source>
        <dbReference type="SAM" id="Phobius"/>
    </source>
</evidence>
<sequence length="485" mass="52481">MSQKQVRMLTFAMILANVMAGLDSTIINTALPAIIADLHGIQYMGWIVAILLLGMSISIPIWTKVGEKIGNKAAFELSSLFFVLGSLFQGLAPNMVLFLAARAMMGIGAGGLGSLPYIMAGYIFPNIKQRTKILGYLGASFSVAAIIGPLAGGYLVDSLSWHWVFYINIPIGGLAILLSMIYYRESKLEQTDKFDILGAVLIVSGLISLLVGIQLLGIGSIVLVAALIILGLVLLVLFFIYEKHQTSPIVPISMFKNRALVGDFLIFIFSWGAFLAINTYLPMWAQGLLATTALVGGMTLIPNSIVDVLGTLIVNPLRARFSNRGLILMCMLCMLVSCLGLAVAPSNTSIWMITFLGAFSGFGVGFVFVLLQVKVQIDAREENMAPATSLSYLIRILAQTVMAAVYGVIMNLALADGIKNYPQITMSMMNKISDAKSAKSLPEDLLPIMRNIFHTGLQEIMLCAVGLLIISIVLTFIYTDKEKKA</sequence>
<feature type="domain" description="Major facilitator superfamily (MFS) profile" evidence="7">
    <location>
        <begin position="9"/>
        <end position="483"/>
    </location>
</feature>
<accession>A0ABS4MCV5</accession>
<keyword evidence="4 6" id="KW-1133">Transmembrane helix</keyword>
<dbReference type="PANTHER" id="PTHR23501">
    <property type="entry name" value="MAJOR FACILITATOR SUPERFAMILY"/>
    <property type="match status" value="1"/>
</dbReference>
<comment type="caution">
    <text evidence="8">The sequence shown here is derived from an EMBL/GenBank/DDBJ whole genome shotgun (WGS) entry which is preliminary data.</text>
</comment>
<feature type="transmembrane region" description="Helical" evidence="6">
    <location>
        <begin position="392"/>
        <end position="414"/>
    </location>
</feature>
<feature type="transmembrane region" description="Helical" evidence="6">
    <location>
        <begin position="104"/>
        <end position="124"/>
    </location>
</feature>
<dbReference type="InterPro" id="IPR020846">
    <property type="entry name" value="MFS_dom"/>
</dbReference>
<evidence type="ECO:0000313" key="9">
    <source>
        <dbReference type="Proteomes" id="UP001519292"/>
    </source>
</evidence>
<feature type="transmembrane region" description="Helical" evidence="6">
    <location>
        <begin position="12"/>
        <end position="35"/>
    </location>
</feature>
<feature type="transmembrane region" description="Helical" evidence="6">
    <location>
        <begin position="194"/>
        <end position="215"/>
    </location>
</feature>
<dbReference type="Pfam" id="PF07690">
    <property type="entry name" value="MFS_1"/>
    <property type="match status" value="1"/>
</dbReference>
<feature type="transmembrane region" description="Helical" evidence="6">
    <location>
        <begin position="41"/>
        <end position="62"/>
    </location>
</feature>
<feature type="transmembrane region" description="Helical" evidence="6">
    <location>
        <begin position="161"/>
        <end position="182"/>
    </location>
</feature>
<evidence type="ECO:0000256" key="3">
    <source>
        <dbReference type="ARBA" id="ARBA00022692"/>
    </source>
</evidence>
<feature type="transmembrane region" description="Helical" evidence="6">
    <location>
        <begin position="136"/>
        <end position="155"/>
    </location>
</feature>
<dbReference type="InterPro" id="IPR036259">
    <property type="entry name" value="MFS_trans_sf"/>
</dbReference>
<keyword evidence="2" id="KW-0813">Transport</keyword>
<evidence type="ECO:0000256" key="4">
    <source>
        <dbReference type="ARBA" id="ARBA00022989"/>
    </source>
</evidence>
<feature type="transmembrane region" description="Helical" evidence="6">
    <location>
        <begin position="221"/>
        <end position="240"/>
    </location>
</feature>
<dbReference type="PROSITE" id="PS50850">
    <property type="entry name" value="MFS"/>
    <property type="match status" value="1"/>
</dbReference>
<evidence type="ECO:0000313" key="8">
    <source>
        <dbReference type="EMBL" id="MBP2057516.1"/>
    </source>
</evidence>
<feature type="transmembrane region" description="Helical" evidence="6">
    <location>
        <begin position="74"/>
        <end position="92"/>
    </location>
</feature>
<name>A0ABS4MCV5_9LACO</name>
<feature type="transmembrane region" description="Helical" evidence="6">
    <location>
        <begin position="326"/>
        <end position="344"/>
    </location>
</feature>
<organism evidence="8 9">
    <name type="scientific">Lactobacillus colini</name>
    <dbReference type="NCBI Taxonomy" id="1819254"/>
    <lineage>
        <taxon>Bacteria</taxon>
        <taxon>Bacillati</taxon>
        <taxon>Bacillota</taxon>
        <taxon>Bacilli</taxon>
        <taxon>Lactobacillales</taxon>
        <taxon>Lactobacillaceae</taxon>
        <taxon>Lactobacillus</taxon>
    </lineage>
</organism>
<evidence type="ECO:0000256" key="2">
    <source>
        <dbReference type="ARBA" id="ARBA00022448"/>
    </source>
</evidence>
<keyword evidence="3 6" id="KW-0812">Transmembrane</keyword>
<dbReference type="Gene3D" id="1.20.1250.20">
    <property type="entry name" value="MFS general substrate transporter like domains"/>
    <property type="match status" value="2"/>
</dbReference>
<feature type="transmembrane region" description="Helical" evidence="6">
    <location>
        <begin position="260"/>
        <end position="281"/>
    </location>
</feature>
<dbReference type="PANTHER" id="PTHR23501:SF191">
    <property type="entry name" value="VACUOLAR BASIC AMINO ACID TRANSPORTER 4"/>
    <property type="match status" value="1"/>
</dbReference>